<feature type="transmembrane region" description="Helical" evidence="1">
    <location>
        <begin position="509"/>
        <end position="533"/>
    </location>
</feature>
<evidence type="ECO:0000256" key="1">
    <source>
        <dbReference type="SAM" id="Phobius"/>
    </source>
</evidence>
<dbReference type="InterPro" id="IPR007110">
    <property type="entry name" value="Ig-like_dom"/>
</dbReference>
<dbReference type="SMART" id="SM00409">
    <property type="entry name" value="IG"/>
    <property type="match status" value="2"/>
</dbReference>
<accession>A0A8C2BVY9</accession>
<dbReference type="PROSITE" id="PS50835">
    <property type="entry name" value="IG_LIKE"/>
    <property type="match status" value="3"/>
</dbReference>
<dbReference type="PANTHER" id="PTHR21063">
    <property type="entry name" value="LFA-3"/>
    <property type="match status" value="1"/>
</dbReference>
<protein>
    <recommendedName>
        <fullName evidence="2">Ig-like domain-containing protein</fullName>
    </recommendedName>
</protein>
<dbReference type="SUPFAM" id="SSF48726">
    <property type="entry name" value="Immunoglobulin"/>
    <property type="match status" value="4"/>
</dbReference>
<dbReference type="InterPro" id="IPR036179">
    <property type="entry name" value="Ig-like_dom_sf"/>
</dbReference>
<dbReference type="InterPro" id="IPR013106">
    <property type="entry name" value="Ig_V-set"/>
</dbReference>
<feature type="transmembrane region" description="Helical" evidence="1">
    <location>
        <begin position="29"/>
        <end position="48"/>
    </location>
</feature>
<dbReference type="InterPro" id="IPR013783">
    <property type="entry name" value="Ig-like_fold"/>
</dbReference>
<keyword evidence="1" id="KW-1133">Transmembrane helix</keyword>
<dbReference type="Pfam" id="PF07686">
    <property type="entry name" value="V-set"/>
    <property type="match status" value="1"/>
</dbReference>
<evidence type="ECO:0000313" key="4">
    <source>
        <dbReference type="Proteomes" id="UP000694701"/>
    </source>
</evidence>
<organism evidence="3 4">
    <name type="scientific">Cyprinus carpio</name>
    <name type="common">Common carp</name>
    <dbReference type="NCBI Taxonomy" id="7962"/>
    <lineage>
        <taxon>Eukaryota</taxon>
        <taxon>Metazoa</taxon>
        <taxon>Chordata</taxon>
        <taxon>Craniata</taxon>
        <taxon>Vertebrata</taxon>
        <taxon>Euteleostomi</taxon>
        <taxon>Actinopterygii</taxon>
        <taxon>Neopterygii</taxon>
        <taxon>Teleostei</taxon>
        <taxon>Ostariophysi</taxon>
        <taxon>Cypriniformes</taxon>
        <taxon>Cyprinidae</taxon>
        <taxon>Cyprininae</taxon>
        <taxon>Cyprinus</taxon>
    </lineage>
</organism>
<dbReference type="Proteomes" id="UP000694701">
    <property type="component" value="Unplaced"/>
</dbReference>
<reference evidence="3" key="1">
    <citation type="submission" date="2025-08" db="UniProtKB">
        <authorList>
            <consortium name="Ensembl"/>
        </authorList>
    </citation>
    <scope>IDENTIFICATION</scope>
</reference>
<dbReference type="FunFam" id="2.60.40.10:FF:002431">
    <property type="entry name" value="Si:ch211-222k6.3"/>
    <property type="match status" value="1"/>
</dbReference>
<keyword evidence="1" id="KW-0472">Membrane</keyword>
<dbReference type="Ensembl" id="ENSCCRT00020002548.1">
    <property type="protein sequence ID" value="ENSCCRP00020002165.1"/>
    <property type="gene ID" value="ENSCCRG00020001293.1"/>
</dbReference>
<name>A0A8C2BVY9_CYPCA</name>
<dbReference type="InterPro" id="IPR003599">
    <property type="entry name" value="Ig_sub"/>
</dbReference>
<dbReference type="Gene3D" id="2.60.40.10">
    <property type="entry name" value="Immunoglobulins"/>
    <property type="match status" value="4"/>
</dbReference>
<dbReference type="CDD" id="cd00096">
    <property type="entry name" value="Ig"/>
    <property type="match status" value="2"/>
</dbReference>
<dbReference type="PANTHER" id="PTHR21063:SF4">
    <property type="entry name" value="CD48 ANTIGEN-RELATED"/>
    <property type="match status" value="1"/>
</dbReference>
<proteinExistence type="predicted"/>
<dbReference type="AlphaFoldDB" id="A0A8C2BVY9"/>
<sequence length="576" mass="64814">MEKSLHFYTGDAFVIIYDFGRRLLMQMMYFSRGLFIFNLLQMQGYILLPLVESQKVCSRHAERFSVMEGDSVTFYPDSNKLQPDDVIQWRFDNKHLCEARFSDEKTISCDDERFGERLKLDCQTGSLTVRNSSTKDTGHYEFTSYRSGNFETIKCFGATVYSKQVIIYESDNSHLSYCCVYIYIYIYVCVCVYFSGSLPVPVISRDASQCSLSSSSSSSSQQNCSLVCSVVNVSHVTLSWYKGNSLLSSISVSDLSISLSLPLEVEYQDKNTYSCVLNNPISNQTQHLDITQLCHTCAGVFGDTDVMKSVSVTEGDSVTLNTAVTEVQRDDQILWMFGPKETRIAEIYKHVIDMFSSNETFGNRLQLNSSTGSLIIRNLRSTDSGLYKLQIRSNRGNSDKTFNVTVYAHLPVPVISSANFSSSERSSESRCSLVCSVVNVGHVTLSWYKGNSLLSSINVSDLSISLSLPLEVEYQDKNTYSCVLNNLFTNKTQHLDITQLCQVSDFRSWSTAIICSISAVILAVLAIVMCCLYRKYRRPKVNYFQPSAHAAETVLTDESEVVYAETTFSPNEQNKV</sequence>
<evidence type="ECO:0000313" key="3">
    <source>
        <dbReference type="Ensembl" id="ENSCCRP00020002165.1"/>
    </source>
</evidence>
<feature type="domain" description="Ig-like" evidence="2">
    <location>
        <begin position="201"/>
        <end position="291"/>
    </location>
</feature>
<feature type="domain" description="Ig-like" evidence="2">
    <location>
        <begin position="413"/>
        <end position="498"/>
    </location>
</feature>
<feature type="domain" description="Ig-like" evidence="2">
    <location>
        <begin position="304"/>
        <end position="405"/>
    </location>
</feature>
<evidence type="ECO:0000259" key="2">
    <source>
        <dbReference type="PROSITE" id="PS50835"/>
    </source>
</evidence>
<keyword evidence="1" id="KW-0812">Transmembrane</keyword>